<accession>A0AA87SVC2</accession>
<protein>
    <submittedName>
        <fullName evidence="1">Uncharacterized protein</fullName>
    </submittedName>
</protein>
<comment type="caution">
    <text evidence="1">The sequence shown here is derived from an EMBL/GenBank/DDBJ whole genome shotgun (WGS) entry which is preliminary data.</text>
</comment>
<dbReference type="Proteomes" id="UP000001343">
    <property type="component" value="Unassembled WGS sequence"/>
</dbReference>
<reference evidence="1 2" key="1">
    <citation type="journal article" date="2014" name="Int. J. Syst. Evol. Microbiol.">
        <title>Leptospira mayottensis sp. nov., a pathogenic species of the genus Leptospira isolated from humans.</title>
        <authorList>
            <person name="Bourhy P."/>
            <person name="Collet L."/>
            <person name="Brisse S."/>
            <person name="Picardeau M."/>
        </authorList>
    </citation>
    <scope>NUCLEOTIDE SEQUENCE [LARGE SCALE GENOMIC DNA]</scope>
    <source>
        <strain evidence="1 2">200901122</strain>
    </source>
</reference>
<evidence type="ECO:0000313" key="2">
    <source>
        <dbReference type="Proteomes" id="UP000001343"/>
    </source>
</evidence>
<proteinExistence type="predicted"/>
<sequence>MNVGCSAYYYKPHLQIPYVRKKENGGMALQNPSRIKIIRADLFSAKVFEESLSYFKKLENNLRILICKIFSNFKRNFGLDFSGFFLEYALNRKNLLLLLSF</sequence>
<organism evidence="1 2">
    <name type="scientific">Leptospira mayottensis 200901122</name>
    <dbReference type="NCBI Taxonomy" id="1193010"/>
    <lineage>
        <taxon>Bacteria</taxon>
        <taxon>Pseudomonadati</taxon>
        <taxon>Spirochaetota</taxon>
        <taxon>Spirochaetia</taxon>
        <taxon>Leptospirales</taxon>
        <taxon>Leptospiraceae</taxon>
        <taxon>Leptospira</taxon>
    </lineage>
</organism>
<gene>
    <name evidence="1" type="ORF">LEP1GSC125_2340</name>
</gene>
<dbReference type="EMBL" id="AKWM02000065">
    <property type="protein sequence ID" value="EKR98890.1"/>
    <property type="molecule type" value="Genomic_DNA"/>
</dbReference>
<dbReference type="AlphaFoldDB" id="A0AA87SVC2"/>
<name>A0AA87SVC2_9LEPT</name>
<evidence type="ECO:0000313" key="1">
    <source>
        <dbReference type="EMBL" id="EKR98890.1"/>
    </source>
</evidence>